<dbReference type="SUPFAM" id="SSF51703">
    <property type="entry name" value="Cobalamin (vitamin B12)-dependent enzymes"/>
    <property type="match status" value="1"/>
</dbReference>
<accession>A0ABV7KH59</accession>
<proteinExistence type="predicted"/>
<gene>
    <name evidence="2" type="ORF">ACFOHJ_22925</name>
</gene>
<organism evidence="2 3">
    <name type="scientific">Aquamicrobium soli</name>
    <dbReference type="NCBI Taxonomy" id="1811518"/>
    <lineage>
        <taxon>Bacteria</taxon>
        <taxon>Pseudomonadati</taxon>
        <taxon>Pseudomonadota</taxon>
        <taxon>Alphaproteobacteria</taxon>
        <taxon>Hyphomicrobiales</taxon>
        <taxon>Phyllobacteriaceae</taxon>
        <taxon>Aquamicrobium</taxon>
    </lineage>
</organism>
<dbReference type="PANTHER" id="PTHR48101:SF4">
    <property type="entry name" value="METHYLMALONYL-COA MUTASE, MITOCHONDRIAL"/>
    <property type="match status" value="1"/>
</dbReference>
<feature type="domain" description="Methylmalonyl-CoA mutase alpha/beta chain catalytic" evidence="1">
    <location>
        <begin position="67"/>
        <end position="476"/>
    </location>
</feature>
<dbReference type="Gene3D" id="3.20.20.240">
    <property type="entry name" value="Methylmalonyl-CoA mutase"/>
    <property type="match status" value="1"/>
</dbReference>
<dbReference type="Pfam" id="PF01642">
    <property type="entry name" value="MM_CoA_mutase"/>
    <property type="match status" value="1"/>
</dbReference>
<sequence>MDAETLTEQETPAAVNRQRWMALAEKALGGASFGDALVSHSDDGIRIDPLCERAADAQARVRALPAAPWAICQRIDDPDVERARAQVAEDLAQGATGLALVFEGAPNAFGYGLPNSAEALESVLEGVPLNRVHLRIDVHPASRAMADWLVALLTRRRVDPNKLNVSFGIDPAATFAGTGRLRMSIEALQASMPQSLAHFFAMGVPGVLLEADGRVFHNAGATEAQELGIMLASAVAHLRLFEEARQALVYAAPHIGFALSVDQNQFMSIAKIRALRALWARIQQASSIPASPAIIHAETSFRMMAAKDPETNILRTTIACFAAAAGGADSISILPHTITHGLPTGFARRIARNTQLIMMRESHIEHVNDPARGSGSVEALTEGLCETAWAEFQHIEAEGGILDSLRDGHIQARVLTSQAMRAEKLRHGQRAIIGTMLYPPKAERPVETLAAERRPEPTDGIVFCQALHALRDDQTTEAAR</sequence>
<dbReference type="InterPro" id="IPR016176">
    <property type="entry name" value="Cbl-dep_enz_cat"/>
</dbReference>
<evidence type="ECO:0000313" key="2">
    <source>
        <dbReference type="EMBL" id="MFC3209077.1"/>
    </source>
</evidence>
<evidence type="ECO:0000313" key="3">
    <source>
        <dbReference type="Proteomes" id="UP001595583"/>
    </source>
</evidence>
<dbReference type="InterPro" id="IPR006099">
    <property type="entry name" value="MeMalonylCoA_mutase_a/b_cat"/>
</dbReference>
<reference evidence="3" key="1">
    <citation type="journal article" date="2019" name="Int. J. Syst. Evol. Microbiol.">
        <title>The Global Catalogue of Microorganisms (GCM) 10K type strain sequencing project: providing services to taxonomists for standard genome sequencing and annotation.</title>
        <authorList>
            <consortium name="The Broad Institute Genomics Platform"/>
            <consortium name="The Broad Institute Genome Sequencing Center for Infectious Disease"/>
            <person name="Wu L."/>
            <person name="Ma J."/>
        </authorList>
    </citation>
    <scope>NUCLEOTIDE SEQUENCE [LARGE SCALE GENOMIC DNA]</scope>
    <source>
        <strain evidence="3">KCTC 52165</strain>
    </source>
</reference>
<dbReference type="PANTHER" id="PTHR48101">
    <property type="entry name" value="METHYLMALONYL-COA MUTASE, MITOCHONDRIAL-RELATED"/>
    <property type="match status" value="1"/>
</dbReference>
<evidence type="ECO:0000259" key="1">
    <source>
        <dbReference type="Pfam" id="PF01642"/>
    </source>
</evidence>
<keyword evidence="3" id="KW-1185">Reference proteome</keyword>
<protein>
    <submittedName>
        <fullName evidence="2">Methylmalonyl-CoA mutase subunit beta</fullName>
    </submittedName>
</protein>
<dbReference type="RefSeq" id="WP_378225161.1">
    <property type="nucleotide sequence ID" value="NZ_JBHRTK010000031.1"/>
</dbReference>
<comment type="caution">
    <text evidence="2">The sequence shown here is derived from an EMBL/GenBank/DDBJ whole genome shotgun (WGS) entry which is preliminary data.</text>
</comment>
<name>A0ABV7KH59_9HYPH</name>
<dbReference type="EMBL" id="JBHRTK010000031">
    <property type="protein sequence ID" value="MFC3209077.1"/>
    <property type="molecule type" value="Genomic_DNA"/>
</dbReference>
<dbReference type="Proteomes" id="UP001595583">
    <property type="component" value="Unassembled WGS sequence"/>
</dbReference>
<dbReference type="CDD" id="cd03677">
    <property type="entry name" value="MM_CoA_mutase_beta"/>
    <property type="match status" value="1"/>
</dbReference>